<organism evidence="2 3">
    <name type="scientific">Streptomyces abyssalis</name>
    <dbReference type="NCBI Taxonomy" id="933944"/>
    <lineage>
        <taxon>Bacteria</taxon>
        <taxon>Bacillati</taxon>
        <taxon>Actinomycetota</taxon>
        <taxon>Actinomycetes</taxon>
        <taxon>Kitasatosporales</taxon>
        <taxon>Streptomycetaceae</taxon>
        <taxon>Streptomyces</taxon>
    </lineage>
</organism>
<evidence type="ECO:0000256" key="1">
    <source>
        <dbReference type="SAM" id="MobiDB-lite"/>
    </source>
</evidence>
<protein>
    <submittedName>
        <fullName evidence="2">Uncharacterized protein</fullName>
    </submittedName>
</protein>
<proteinExistence type="predicted"/>
<evidence type="ECO:0000313" key="3">
    <source>
        <dbReference type="Proteomes" id="UP000176087"/>
    </source>
</evidence>
<accession>A0A1E7JFQ8</accession>
<sequence>MLGVAVAVVEPYANDWWVTRNACGGSLPEGVLEDLGAGRADDDGHLYAHEETLDERLGRYRCEVNDASSGRGYRFRASAYTSRDDVERRLSDDFSGREPARLALPAGLPGYESQRGDLVLTLDCPRLGEGGSGKPRKLHTRAQIPGYFGDDESGDEPGIGSSYDAGARAAVALANKASENLRCGAETLEVPAEVTRPEPVPLEETAGTPCAALARAPLTREDTWSVQVRMSKRAPVGSCLLERERDGAESGRAAEKTEVLDLTAFHGDFSEGLWKAAGREKPWVSGTEGWATARCGGTEAVFRARALGGDGRTPVLSAGEVRSVLADFAERQAARRGCTQPQVPPGISDSGPRG</sequence>
<name>A0A1E7JFQ8_9ACTN</name>
<evidence type="ECO:0000313" key="2">
    <source>
        <dbReference type="EMBL" id="OEU85298.1"/>
    </source>
</evidence>
<gene>
    <name evidence="2" type="ORF">AN215_22115</name>
</gene>
<dbReference type="EMBL" id="LJGT01000041">
    <property type="protein sequence ID" value="OEU85298.1"/>
    <property type="molecule type" value="Genomic_DNA"/>
</dbReference>
<dbReference type="Proteomes" id="UP000176087">
    <property type="component" value="Unassembled WGS sequence"/>
</dbReference>
<comment type="caution">
    <text evidence="2">The sequence shown here is derived from an EMBL/GenBank/DDBJ whole genome shotgun (WGS) entry which is preliminary data.</text>
</comment>
<dbReference type="STRING" id="933944.AN215_22115"/>
<feature type="region of interest" description="Disordered" evidence="1">
    <location>
        <begin position="333"/>
        <end position="354"/>
    </location>
</feature>
<keyword evidence="3" id="KW-1185">Reference proteome</keyword>
<reference evidence="2 3" key="1">
    <citation type="journal article" date="2016" name="Front. Microbiol.">
        <title>Comparative Genomics Analysis of Streptomyces Species Reveals Their Adaptation to the Marine Environment and Their Diversity at the Genomic Level.</title>
        <authorList>
            <person name="Tian X."/>
            <person name="Zhang Z."/>
            <person name="Yang T."/>
            <person name="Chen M."/>
            <person name="Li J."/>
            <person name="Chen F."/>
            <person name="Yang J."/>
            <person name="Li W."/>
            <person name="Zhang B."/>
            <person name="Zhang Z."/>
            <person name="Wu J."/>
            <person name="Zhang C."/>
            <person name="Long L."/>
            <person name="Xiao J."/>
        </authorList>
    </citation>
    <scope>NUCLEOTIDE SEQUENCE [LARGE SCALE GENOMIC DNA]</scope>
    <source>
        <strain evidence="2 3">SCSIO 10390</strain>
    </source>
</reference>
<dbReference type="AlphaFoldDB" id="A0A1E7JFQ8"/>
<dbReference type="PATRIC" id="fig|933944.5.peg.6107"/>